<feature type="region of interest" description="Disordered" evidence="2">
    <location>
        <begin position="729"/>
        <end position="755"/>
    </location>
</feature>
<dbReference type="GeneID" id="28741452"/>
<proteinExistence type="predicted"/>
<organism evidence="3 4">
    <name type="scientific">Cyphellophora attinorum</name>
    <dbReference type="NCBI Taxonomy" id="1664694"/>
    <lineage>
        <taxon>Eukaryota</taxon>
        <taxon>Fungi</taxon>
        <taxon>Dikarya</taxon>
        <taxon>Ascomycota</taxon>
        <taxon>Pezizomycotina</taxon>
        <taxon>Eurotiomycetes</taxon>
        <taxon>Chaetothyriomycetidae</taxon>
        <taxon>Chaetothyriales</taxon>
        <taxon>Cyphellophoraceae</taxon>
        <taxon>Cyphellophora</taxon>
    </lineage>
</organism>
<feature type="compositionally biased region" description="Low complexity" evidence="2">
    <location>
        <begin position="378"/>
        <end position="397"/>
    </location>
</feature>
<feature type="compositionally biased region" description="Basic and acidic residues" evidence="2">
    <location>
        <begin position="152"/>
        <end position="177"/>
    </location>
</feature>
<feature type="compositionally biased region" description="Polar residues" evidence="2">
    <location>
        <begin position="463"/>
        <end position="472"/>
    </location>
</feature>
<accession>A0A0N1P223</accession>
<sequence length="832" mass="90519">MLTKLGMRAKARLGRDSRSPRPQNSSPYASLLDVLKPASLPRRVLNKLTKLTRRARNEDPEAEVEIEVQDQAHVQIPEQVVAESVVEGCESSNCSPTKQPQSDLIEAAAEPSLKRLSPASSLLTSNEGMLWLAFQQSTEHSGNALSPITVSADDRADPAPDWREPGHIPAEHSDRMTVHSSSSSWETFTNSSTSPGRETPAKSEAAAVTSDEARAYIMVMMHLGNQNDLRSSIDTSSPSSDLSTVVPARTPRSPELQRLFTIGAISFEEAVVNIRAATANALLSQSLVPAMGRETSTEAFDERPPPLVMPRRRGMESEQTPTDAVLVSGNALITPTGADAAQPQALNVNRHRNWDSLSTTVSELHPIWANHGLQQPQALAQVPASTASQASAPAQPAELPGSEQTAAPQSTRTKIPVQERRWADMSSNISVLSPGFPKRGLPQHQESPTPAGRNRQEVPLPSTLGTESTSTRGRVLHVNRRGGLGTARGHHTRGDSNATANNAFFNDTRAQRPDSHPGPVHLGHDTGVQVPIEQASRIRPHPFRRAVHRPSSTPQDVAHSTFPNGLANIQPPPLPWRRPNPPGYWNPPSFNVAFHDTTRDRARNITPDRHSYSSVGSSPLSNHFVDATTPFEPRPPSPPLPTNVVENLEARVQDFRGFFEGLQQQRDALRTREQEIAAEKAAMETELRELDVAIAREDRRQVALYEECMAEGVNADALIARAEREVLDVEEEAEGGNGDTGEAGGGQRGNRDEDDAELGDDVLAADREFNSELEVRSQSSGMGATEGFMNLNVHRWLEARSTSVAVADGEVLESPAVREATRLLRVSSVHEN</sequence>
<evidence type="ECO:0000256" key="1">
    <source>
        <dbReference type="SAM" id="Coils"/>
    </source>
</evidence>
<evidence type="ECO:0000313" key="4">
    <source>
        <dbReference type="Proteomes" id="UP000038010"/>
    </source>
</evidence>
<feature type="region of interest" description="Disordered" evidence="2">
    <location>
        <begin position="151"/>
        <end position="207"/>
    </location>
</feature>
<reference evidence="3 4" key="1">
    <citation type="submission" date="2015-06" db="EMBL/GenBank/DDBJ databases">
        <title>Draft genome of the ant-associated black yeast Phialophora attae CBS 131958.</title>
        <authorList>
            <person name="Moreno L.F."/>
            <person name="Stielow B.J."/>
            <person name="de Hoog S."/>
            <person name="Vicente V.A."/>
            <person name="Weiss V.A."/>
            <person name="de Vries M."/>
            <person name="Cruz L.M."/>
            <person name="Souza E.M."/>
        </authorList>
    </citation>
    <scope>NUCLEOTIDE SEQUENCE [LARGE SCALE GENOMIC DNA]</scope>
    <source>
        <strain evidence="3 4">CBS 131958</strain>
    </source>
</reference>
<feature type="region of interest" description="Disordered" evidence="2">
    <location>
        <begin position="294"/>
        <end position="319"/>
    </location>
</feature>
<feature type="region of interest" description="Disordered" evidence="2">
    <location>
        <begin position="1"/>
        <end position="30"/>
    </location>
</feature>
<keyword evidence="4" id="KW-1185">Reference proteome</keyword>
<feature type="region of interest" description="Disordered" evidence="2">
    <location>
        <begin position="378"/>
        <end position="501"/>
    </location>
</feature>
<feature type="coiled-coil region" evidence="1">
    <location>
        <begin position="659"/>
        <end position="700"/>
    </location>
</feature>
<comment type="caution">
    <text evidence="3">The sequence shown here is derived from an EMBL/GenBank/DDBJ whole genome shotgun (WGS) entry which is preliminary data.</text>
</comment>
<keyword evidence="1" id="KW-0175">Coiled coil</keyword>
<feature type="compositionally biased region" description="Gly residues" evidence="2">
    <location>
        <begin position="735"/>
        <end position="748"/>
    </location>
</feature>
<evidence type="ECO:0000313" key="3">
    <source>
        <dbReference type="EMBL" id="KPI41694.1"/>
    </source>
</evidence>
<protein>
    <submittedName>
        <fullName evidence="3">Uncharacterized protein</fullName>
    </submittedName>
</protein>
<dbReference type="EMBL" id="LFJN01000009">
    <property type="protein sequence ID" value="KPI41694.1"/>
    <property type="molecule type" value="Genomic_DNA"/>
</dbReference>
<dbReference type="Proteomes" id="UP000038010">
    <property type="component" value="Unassembled WGS sequence"/>
</dbReference>
<dbReference type="AlphaFoldDB" id="A0A0N1P223"/>
<gene>
    <name evidence="3" type="ORF">AB675_9068</name>
</gene>
<dbReference type="VEuPathDB" id="FungiDB:AB675_9068"/>
<feature type="compositionally biased region" description="Polar residues" evidence="2">
    <location>
        <begin position="402"/>
        <end position="413"/>
    </location>
</feature>
<feature type="compositionally biased region" description="Low complexity" evidence="2">
    <location>
        <begin position="178"/>
        <end position="194"/>
    </location>
</feature>
<name>A0A0N1P223_9EURO</name>
<dbReference type="RefSeq" id="XP_018001657.1">
    <property type="nucleotide sequence ID" value="XM_018149572.1"/>
</dbReference>
<evidence type="ECO:0000256" key="2">
    <source>
        <dbReference type="SAM" id="MobiDB-lite"/>
    </source>
</evidence>